<evidence type="ECO:0000313" key="12">
    <source>
        <dbReference type="EMBL" id="TCO23011.1"/>
    </source>
</evidence>
<feature type="transmembrane region" description="Helical" evidence="9">
    <location>
        <begin position="54"/>
        <end position="72"/>
    </location>
</feature>
<dbReference type="EMBL" id="SLWM01000006">
    <property type="protein sequence ID" value="TCO23011.1"/>
    <property type="molecule type" value="Genomic_DNA"/>
</dbReference>
<dbReference type="PANTHER" id="PTHR24421:SF10">
    <property type="entry name" value="NITRATE_NITRITE SENSOR PROTEIN NARQ"/>
    <property type="match status" value="1"/>
</dbReference>
<evidence type="ECO:0000256" key="2">
    <source>
        <dbReference type="ARBA" id="ARBA00012438"/>
    </source>
</evidence>
<keyword evidence="9" id="KW-0812">Transmembrane</keyword>
<feature type="transmembrane region" description="Helical" evidence="9">
    <location>
        <begin position="243"/>
        <end position="260"/>
    </location>
</feature>
<dbReference type="InterPro" id="IPR050482">
    <property type="entry name" value="Sensor_HK_TwoCompSys"/>
</dbReference>
<protein>
    <recommendedName>
        <fullName evidence="2">histidine kinase</fullName>
        <ecNumber evidence="2">2.7.13.3</ecNumber>
    </recommendedName>
</protein>
<keyword evidence="9" id="KW-0472">Membrane</keyword>
<dbReference type="InterPro" id="IPR036890">
    <property type="entry name" value="HATPase_C_sf"/>
</dbReference>
<dbReference type="Pfam" id="PF02518">
    <property type="entry name" value="HATPase_c"/>
    <property type="match status" value="1"/>
</dbReference>
<dbReference type="InterPro" id="IPR011712">
    <property type="entry name" value="Sig_transdc_His_kin_sub3_dim/P"/>
</dbReference>
<keyword evidence="8" id="KW-0902">Two-component regulatory system</keyword>
<comment type="caution">
    <text evidence="12">The sequence shown here is derived from an EMBL/GenBank/DDBJ whole genome shotgun (WGS) entry which is preliminary data.</text>
</comment>
<keyword evidence="7" id="KW-0067">ATP-binding</keyword>
<evidence type="ECO:0000256" key="1">
    <source>
        <dbReference type="ARBA" id="ARBA00000085"/>
    </source>
</evidence>
<feature type="transmembrane region" description="Helical" evidence="9">
    <location>
        <begin position="209"/>
        <end position="231"/>
    </location>
</feature>
<keyword evidence="3" id="KW-0597">Phosphoprotein</keyword>
<evidence type="ECO:0000256" key="3">
    <source>
        <dbReference type="ARBA" id="ARBA00022553"/>
    </source>
</evidence>
<proteinExistence type="predicted"/>
<dbReference type="Gene3D" id="3.30.565.10">
    <property type="entry name" value="Histidine kinase-like ATPase, C-terminal domain"/>
    <property type="match status" value="1"/>
</dbReference>
<name>A0ABY2BM64_9ACTN</name>
<organism evidence="12 13">
    <name type="scientific">Kribbella orskensis</name>
    <dbReference type="NCBI Taxonomy" id="2512216"/>
    <lineage>
        <taxon>Bacteria</taxon>
        <taxon>Bacillati</taxon>
        <taxon>Actinomycetota</taxon>
        <taxon>Actinomycetes</taxon>
        <taxon>Propionibacteriales</taxon>
        <taxon>Kribbellaceae</taxon>
        <taxon>Kribbella</taxon>
    </lineage>
</organism>
<feature type="domain" description="Histidine kinase/HSP90-like ATPase" evidence="10">
    <location>
        <begin position="498"/>
        <end position="583"/>
    </location>
</feature>
<dbReference type="Gene3D" id="1.20.5.1930">
    <property type="match status" value="1"/>
</dbReference>
<reference evidence="12 13" key="1">
    <citation type="journal article" date="2015" name="Stand. Genomic Sci.">
        <title>Genomic Encyclopedia of Bacterial and Archaeal Type Strains, Phase III: the genomes of soil and plant-associated and newly described type strains.</title>
        <authorList>
            <person name="Whitman W.B."/>
            <person name="Woyke T."/>
            <person name="Klenk H.P."/>
            <person name="Zhou Y."/>
            <person name="Lilburn T.G."/>
            <person name="Beck B.J."/>
            <person name="De Vos P."/>
            <person name="Vandamme P."/>
            <person name="Eisen J.A."/>
            <person name="Garrity G."/>
            <person name="Hugenholtz P."/>
            <person name="Kyrpides N.C."/>
        </authorList>
    </citation>
    <scope>NUCLEOTIDE SEQUENCE [LARGE SCALE GENOMIC DNA]</scope>
    <source>
        <strain evidence="12 13">VKM Ac-2538</strain>
    </source>
</reference>
<feature type="transmembrane region" description="Helical" evidence="9">
    <location>
        <begin position="79"/>
        <end position="100"/>
    </location>
</feature>
<sequence length="585" mass="62262">MGSASTLEPAGRLPHGPGPLALWATVVGGLATLVVSIVLAMAGDELVRPGLQAFLFNWITVPYLISGAIAWWRRPASRLGPLMIATAFVMALTALQWSAVPILLSLGHLLDMLPSAMFLHVFLAYPSGRLEGRPRQVVVLAGYAVAGILQLAKVLLGINPDSLFAVTANPEAAGRIEQFQLIAMSALLLIGAALLLRRPIASQTRRRPAALLVDTFGLALIMLAILFIAGLRGWAHVETVRHITFAALGLAPVAFLLGLLDARLARTDVGGLLLELRAEPTKDLREPLARALHDPSLRLAYWLPQYGSWADAEGHAVTLAGPGDGRATRVIHRDGEPIVALEFDRSLEDERELLDAVAAAAGIALENSRLQAELRARLRELQGSRARVLDAGQKERQRLERNLHDGAQQRLVALALELGLIAGGSATETETETRARLLRAKREISVSLDELRDVARGIHPAVLTGHGLAVALESLAAQGAVPVALDVEVGGRLPERVEVAAYYVVSESLTNIGKHARAANASVRVTRSAGKVVVEVTDDGLGGADTERGTGLRGLADRVEAIGGRLRIWSPAGGGTRLEAEIPCE</sequence>
<dbReference type="Pfam" id="PF07730">
    <property type="entry name" value="HisKA_3"/>
    <property type="match status" value="1"/>
</dbReference>
<evidence type="ECO:0000313" key="13">
    <source>
        <dbReference type="Proteomes" id="UP000295818"/>
    </source>
</evidence>
<evidence type="ECO:0000256" key="5">
    <source>
        <dbReference type="ARBA" id="ARBA00022741"/>
    </source>
</evidence>
<evidence type="ECO:0000256" key="7">
    <source>
        <dbReference type="ARBA" id="ARBA00022840"/>
    </source>
</evidence>
<dbReference type="PANTHER" id="PTHR24421">
    <property type="entry name" value="NITRATE/NITRITE SENSOR PROTEIN NARX-RELATED"/>
    <property type="match status" value="1"/>
</dbReference>
<comment type="catalytic activity">
    <reaction evidence="1">
        <text>ATP + protein L-histidine = ADP + protein N-phospho-L-histidine.</text>
        <dbReference type="EC" id="2.7.13.3"/>
    </reaction>
</comment>
<gene>
    <name evidence="12" type="ORF">EV644_106319</name>
</gene>
<keyword evidence="5" id="KW-0547">Nucleotide-binding</keyword>
<evidence type="ECO:0000256" key="6">
    <source>
        <dbReference type="ARBA" id="ARBA00022777"/>
    </source>
</evidence>
<feature type="transmembrane region" description="Helical" evidence="9">
    <location>
        <begin position="20"/>
        <end position="42"/>
    </location>
</feature>
<dbReference type="GO" id="GO:0016301">
    <property type="term" value="F:kinase activity"/>
    <property type="evidence" value="ECO:0007669"/>
    <property type="project" value="UniProtKB-KW"/>
</dbReference>
<feature type="transmembrane region" description="Helical" evidence="9">
    <location>
        <begin position="178"/>
        <end position="197"/>
    </location>
</feature>
<accession>A0ABY2BM64</accession>
<feature type="domain" description="Signal transduction histidine kinase subgroup 3 dimerisation and phosphoacceptor" evidence="11">
    <location>
        <begin position="395"/>
        <end position="463"/>
    </location>
</feature>
<evidence type="ECO:0000256" key="9">
    <source>
        <dbReference type="SAM" id="Phobius"/>
    </source>
</evidence>
<evidence type="ECO:0000256" key="8">
    <source>
        <dbReference type="ARBA" id="ARBA00023012"/>
    </source>
</evidence>
<keyword evidence="13" id="KW-1185">Reference proteome</keyword>
<evidence type="ECO:0000256" key="4">
    <source>
        <dbReference type="ARBA" id="ARBA00022679"/>
    </source>
</evidence>
<dbReference type="CDD" id="cd16917">
    <property type="entry name" value="HATPase_UhpB-NarQ-NarX-like"/>
    <property type="match status" value="1"/>
</dbReference>
<dbReference type="RefSeq" id="WP_132189700.1">
    <property type="nucleotide sequence ID" value="NZ_SLWM01000006.1"/>
</dbReference>
<dbReference type="InterPro" id="IPR003594">
    <property type="entry name" value="HATPase_dom"/>
</dbReference>
<keyword evidence="6 12" id="KW-0418">Kinase</keyword>
<feature type="transmembrane region" description="Helical" evidence="9">
    <location>
        <begin position="137"/>
        <end position="158"/>
    </location>
</feature>
<dbReference type="Proteomes" id="UP000295818">
    <property type="component" value="Unassembled WGS sequence"/>
</dbReference>
<dbReference type="SUPFAM" id="SSF55874">
    <property type="entry name" value="ATPase domain of HSP90 chaperone/DNA topoisomerase II/histidine kinase"/>
    <property type="match status" value="1"/>
</dbReference>
<keyword evidence="9" id="KW-1133">Transmembrane helix</keyword>
<evidence type="ECO:0000259" key="10">
    <source>
        <dbReference type="Pfam" id="PF02518"/>
    </source>
</evidence>
<evidence type="ECO:0000259" key="11">
    <source>
        <dbReference type="Pfam" id="PF07730"/>
    </source>
</evidence>
<keyword evidence="4" id="KW-0808">Transferase</keyword>
<dbReference type="EC" id="2.7.13.3" evidence="2"/>